<keyword evidence="3 4" id="KW-0119">Carbohydrate metabolism</keyword>
<keyword evidence="2 4" id="KW-0464">Manganese</keyword>
<dbReference type="Pfam" id="PF06874">
    <property type="entry name" value="FBPase_2"/>
    <property type="match status" value="1"/>
</dbReference>
<name>A0A2N0UWT7_9FIRM</name>
<keyword evidence="6" id="KW-1185">Reference proteome</keyword>
<gene>
    <name evidence="4 5" type="primary">fbp</name>
    <name evidence="5" type="ORF">RBATCC27255_00816</name>
</gene>
<dbReference type="RefSeq" id="WP_101028878.1">
    <property type="nucleotide sequence ID" value="NZ_CABMMZ010000039.1"/>
</dbReference>
<keyword evidence="1 4" id="KW-0378">Hydrolase</keyword>
<evidence type="ECO:0000256" key="1">
    <source>
        <dbReference type="ARBA" id="ARBA00022801"/>
    </source>
</evidence>
<dbReference type="Gene3D" id="3.60.21.10">
    <property type="match status" value="1"/>
</dbReference>
<dbReference type="GO" id="GO:0042132">
    <property type="term" value="F:fructose 1,6-bisphosphate 1-phosphatase activity"/>
    <property type="evidence" value="ECO:0007669"/>
    <property type="project" value="UniProtKB-UniRule"/>
</dbReference>
<dbReference type="UniPathway" id="UPA00138"/>
<protein>
    <recommendedName>
        <fullName evidence="4">Fructose-1,6-bisphosphatase class 3</fullName>
        <shortName evidence="4">FBPase class 3</shortName>
        <ecNumber evidence="4">3.1.3.11</ecNumber>
    </recommendedName>
    <alternativeName>
        <fullName evidence="4">D-fructose-1,6-bisphosphate 1-phosphohydrolase class 3</fullName>
    </alternativeName>
</protein>
<dbReference type="GO" id="GO:0006094">
    <property type="term" value="P:gluconeogenesis"/>
    <property type="evidence" value="ECO:0007669"/>
    <property type="project" value="UniProtKB-UniRule"/>
</dbReference>
<dbReference type="PIRSF" id="PIRSF000906">
    <property type="entry name" value="FBPtase_Bacill"/>
    <property type="match status" value="1"/>
</dbReference>
<dbReference type="Proteomes" id="UP000233425">
    <property type="component" value="Unassembled WGS sequence"/>
</dbReference>
<dbReference type="EMBL" id="NNSR01000039">
    <property type="protein sequence ID" value="PKD31436.1"/>
    <property type="molecule type" value="Genomic_DNA"/>
</dbReference>
<proteinExistence type="inferred from homology"/>
<comment type="catalytic activity">
    <reaction evidence="4">
        <text>beta-D-fructose 1,6-bisphosphate + H2O = beta-D-fructose 6-phosphate + phosphate</text>
        <dbReference type="Rhea" id="RHEA:11064"/>
        <dbReference type="ChEBI" id="CHEBI:15377"/>
        <dbReference type="ChEBI" id="CHEBI:32966"/>
        <dbReference type="ChEBI" id="CHEBI:43474"/>
        <dbReference type="ChEBI" id="CHEBI:57634"/>
        <dbReference type="EC" id="3.1.3.11"/>
    </reaction>
</comment>
<evidence type="ECO:0000256" key="3">
    <source>
        <dbReference type="ARBA" id="ARBA00023277"/>
    </source>
</evidence>
<comment type="pathway">
    <text evidence="4">Carbohydrate biosynthesis; gluconeogenesis.</text>
</comment>
<evidence type="ECO:0000313" key="5">
    <source>
        <dbReference type="EMBL" id="PKD31436.1"/>
    </source>
</evidence>
<comment type="similarity">
    <text evidence="4">Belongs to the FBPase class 3 family.</text>
</comment>
<evidence type="ECO:0000256" key="4">
    <source>
        <dbReference type="HAMAP-Rule" id="MF_01854"/>
    </source>
</evidence>
<dbReference type="InterPro" id="IPR029052">
    <property type="entry name" value="Metallo-depent_PP-like"/>
</dbReference>
<dbReference type="InterPro" id="IPR009164">
    <property type="entry name" value="FBPtase_class3"/>
</dbReference>
<dbReference type="EC" id="3.1.3.11" evidence="4"/>
<dbReference type="SUPFAM" id="SSF56300">
    <property type="entry name" value="Metallo-dependent phosphatases"/>
    <property type="match status" value="2"/>
</dbReference>
<accession>A0A2N0UWT7</accession>
<reference evidence="5" key="1">
    <citation type="journal article" date="2018" name="Environ. Microbiol.">
        <title>Sporulation capability and amylosome conservation among diverse human colonic and rumen isolates of the keystone starch-degrader Ruminococcus bromii.</title>
        <authorList>
            <person name="Mukhopadhya I."/>
            <person name="Morais S."/>
            <person name="Laverde-Gomez J."/>
            <person name="Sheridan P.O."/>
            <person name="Walker A.W."/>
            <person name="Kelly W."/>
            <person name="Klieve A.V."/>
            <person name="Ouwerkerk D."/>
            <person name="Duncan S.H."/>
            <person name="Louis P."/>
            <person name="Koropatkin N."/>
            <person name="Cockburn D."/>
            <person name="Kibler R."/>
            <person name="Cooper P.J."/>
            <person name="Sandoval C."/>
            <person name="Crost E."/>
            <person name="Juge N."/>
            <person name="Bayer E.A."/>
            <person name="Flint H.J."/>
        </authorList>
    </citation>
    <scope>NUCLEOTIDE SEQUENCE [LARGE SCALE GENOMIC DNA]</scope>
    <source>
        <strain evidence="5">ATCC 27255</strain>
    </source>
</reference>
<comment type="cofactor">
    <cofactor evidence="4">
        <name>Mn(2+)</name>
        <dbReference type="ChEBI" id="CHEBI:29035"/>
    </cofactor>
</comment>
<evidence type="ECO:0000313" key="6">
    <source>
        <dbReference type="Proteomes" id="UP000233425"/>
    </source>
</evidence>
<dbReference type="AlphaFoldDB" id="A0A2N0UWT7"/>
<evidence type="ECO:0000256" key="2">
    <source>
        <dbReference type="ARBA" id="ARBA00023211"/>
    </source>
</evidence>
<dbReference type="HAMAP" id="MF_01854">
    <property type="entry name" value="FBPase_class3"/>
    <property type="match status" value="1"/>
</dbReference>
<sequence>MKHYDEKQMQENILYLEALSEQYPNIQSAAAEMINLHAILDLPKGTEHFLSDIHGEHEAFRHILNNASGSIREKIDDLFSNTLTSEQRAELATLIYYPKEKLSVYKSEITDIEEWYRLTLIRLLAICRHISSKYTRSKVRKTLPKHYAYIIEELMFGDSGKKDRETYHENILHTIIEAGQADVFILSLCDTIKRLIVDKLHIVGDIFDRGARPDIVLDDLMMHHGVDIQWGNHDILWMGAASGSMACIAAALNNAFSYGNLDTIEVGYGISLRDLSLFAKDVYGGGNVERFMPKGPFADSPYTSNDPLLVADMHKAIAVILFKLEGQLVSRNPNFNMSDRRLLDKIDFENATVTVGEKKYPISDTFFPTVDHDYPYELTKTEKRVMEQLKNAFMASEKLKRHIDFLFAKGGMYKCCNNNLLLHGCIPMNKDGSFMEFYTGSCVLSGKALLDELEKIVRQGHSAPENSPERQKGNDYMWYLWCGKHSPLFGREKMCSFERFFIDDSETHTETRNHYYTLYHDEDACVRILKEFGLSENHGHIINGHVPVIRKKGESPIKANGKLIVIDGGFCRAYQDKTGTAGYTLVYNSYGMRIVTHEPFAGIDNAIKSNKDILSTTKVFDTSENRIRVAQTDDGQTIRNRIEGLSMLLCAYRNGVLKEQ</sequence>
<comment type="caution">
    <text evidence="5">The sequence shown here is derived from an EMBL/GenBank/DDBJ whole genome shotgun (WGS) entry which is preliminary data.</text>
</comment>
<organism evidence="5 6">
    <name type="scientific">Ruminococcus bromii</name>
    <dbReference type="NCBI Taxonomy" id="40518"/>
    <lineage>
        <taxon>Bacteria</taxon>
        <taxon>Bacillati</taxon>
        <taxon>Bacillota</taxon>
        <taxon>Clostridia</taxon>
        <taxon>Eubacteriales</taxon>
        <taxon>Oscillospiraceae</taxon>
        <taxon>Ruminococcus</taxon>
    </lineage>
</organism>